<accession>A0A4Q2RS77</accession>
<keyword evidence="2" id="KW-1185">Reference proteome</keyword>
<comment type="caution">
    <text evidence="1">The sequence shown here is derived from an EMBL/GenBank/DDBJ whole genome shotgun (WGS) entry which is preliminary data.</text>
</comment>
<evidence type="ECO:0000313" key="2">
    <source>
        <dbReference type="Proteomes" id="UP000291838"/>
    </source>
</evidence>
<protein>
    <submittedName>
        <fullName evidence="1">DUF3060 domain-containing protein</fullName>
    </submittedName>
</protein>
<dbReference type="OrthoDB" id="3784443at2"/>
<organism evidence="1 2">
    <name type="scientific">Nocardioides glacieisoli</name>
    <dbReference type="NCBI Taxonomy" id="1168730"/>
    <lineage>
        <taxon>Bacteria</taxon>
        <taxon>Bacillati</taxon>
        <taxon>Actinomycetota</taxon>
        <taxon>Actinomycetes</taxon>
        <taxon>Propionibacteriales</taxon>
        <taxon>Nocardioidaceae</taxon>
        <taxon>Nocardioides</taxon>
    </lineage>
</organism>
<proteinExistence type="predicted"/>
<dbReference type="Proteomes" id="UP000291838">
    <property type="component" value="Unassembled WGS sequence"/>
</dbReference>
<dbReference type="AlphaFoldDB" id="A0A4Q2RS77"/>
<sequence length="241" mass="25411">MATPRPVRARCDETHRPRTGAHAYSRYVTFLRNALSTAVVLAAATTVVAPAPATAGGITLPVQCEVGTETVLPWDDVAYDLRGTCGVVRLSGDRTTVTMPSATRLVIEGAGNTVTAKPVYDVEVVGADNSLTTPSLTSLVLTGTGSTVAVSGLVERAELLGAGSSLSADTINVLRLRGTDTVTARKAYRTRIIGSDNSLVLARADRLVLTGDRNSVTVARGRTTLRDRGDANVLDLRPRRR</sequence>
<dbReference type="InterPro" id="IPR021417">
    <property type="entry name" value="DUF3060"/>
</dbReference>
<gene>
    <name evidence="1" type="ORF">EUA06_10805</name>
</gene>
<dbReference type="Pfam" id="PF11259">
    <property type="entry name" value="DUF3060"/>
    <property type="match status" value="1"/>
</dbReference>
<dbReference type="EMBL" id="SDWS01000004">
    <property type="protein sequence ID" value="RYB90764.1"/>
    <property type="molecule type" value="Genomic_DNA"/>
</dbReference>
<name>A0A4Q2RS77_9ACTN</name>
<reference evidence="1 2" key="1">
    <citation type="submission" date="2019-01" db="EMBL/GenBank/DDBJ databases">
        <title>Novel species of Nocardioides.</title>
        <authorList>
            <person name="Liu Q."/>
            <person name="Xin Y.-H."/>
        </authorList>
    </citation>
    <scope>NUCLEOTIDE SEQUENCE [LARGE SCALE GENOMIC DNA]</scope>
    <source>
        <strain evidence="1 2">HLT3-15</strain>
    </source>
</reference>
<evidence type="ECO:0000313" key="1">
    <source>
        <dbReference type="EMBL" id="RYB90764.1"/>
    </source>
</evidence>